<keyword evidence="5 9" id="KW-0479">Metal-binding</keyword>
<dbReference type="AlphaFoldDB" id="A0A0C9SQY6"/>
<dbReference type="OrthoDB" id="2789670at2759"/>
<keyword evidence="7 9" id="KW-0408">Iron</keyword>
<dbReference type="PANTHER" id="PTHR46300">
    <property type="entry name" value="P450, PUTATIVE (EUROFUNG)-RELATED-RELATED"/>
    <property type="match status" value="1"/>
</dbReference>
<dbReference type="SUPFAM" id="SSF48264">
    <property type="entry name" value="Cytochrome P450"/>
    <property type="match status" value="1"/>
</dbReference>
<dbReference type="InterPro" id="IPR001128">
    <property type="entry name" value="Cyt_P450"/>
</dbReference>
<organism evidence="11 12">
    <name type="scientific">Plicaturopsis crispa FD-325 SS-3</name>
    <dbReference type="NCBI Taxonomy" id="944288"/>
    <lineage>
        <taxon>Eukaryota</taxon>
        <taxon>Fungi</taxon>
        <taxon>Dikarya</taxon>
        <taxon>Basidiomycota</taxon>
        <taxon>Agaricomycotina</taxon>
        <taxon>Agaricomycetes</taxon>
        <taxon>Agaricomycetidae</taxon>
        <taxon>Amylocorticiales</taxon>
        <taxon>Amylocorticiaceae</taxon>
        <taxon>Plicatura</taxon>
        <taxon>Plicaturopsis crispa</taxon>
    </lineage>
</organism>
<dbReference type="EMBL" id="KN832572">
    <property type="protein sequence ID" value="KII84162.1"/>
    <property type="molecule type" value="Genomic_DNA"/>
</dbReference>
<keyword evidence="6 10" id="KW-0560">Oxidoreductase</keyword>
<feature type="binding site" description="axial binding residue" evidence="9">
    <location>
        <position position="436"/>
    </location>
    <ligand>
        <name>heme</name>
        <dbReference type="ChEBI" id="CHEBI:30413"/>
    </ligand>
    <ligandPart>
        <name>Fe</name>
        <dbReference type="ChEBI" id="CHEBI:18248"/>
    </ligandPart>
</feature>
<comment type="pathway">
    <text evidence="2">Secondary metabolite biosynthesis.</text>
</comment>
<reference evidence="11 12" key="1">
    <citation type="submission" date="2014-06" db="EMBL/GenBank/DDBJ databases">
        <title>Evolutionary Origins and Diversification of the Mycorrhizal Mutualists.</title>
        <authorList>
            <consortium name="DOE Joint Genome Institute"/>
            <consortium name="Mycorrhizal Genomics Consortium"/>
            <person name="Kohler A."/>
            <person name="Kuo A."/>
            <person name="Nagy L.G."/>
            <person name="Floudas D."/>
            <person name="Copeland A."/>
            <person name="Barry K.W."/>
            <person name="Cichocki N."/>
            <person name="Veneault-Fourrey C."/>
            <person name="LaButti K."/>
            <person name="Lindquist E.A."/>
            <person name="Lipzen A."/>
            <person name="Lundell T."/>
            <person name="Morin E."/>
            <person name="Murat C."/>
            <person name="Riley R."/>
            <person name="Ohm R."/>
            <person name="Sun H."/>
            <person name="Tunlid A."/>
            <person name="Henrissat B."/>
            <person name="Grigoriev I.V."/>
            <person name="Hibbett D.S."/>
            <person name="Martin F."/>
        </authorList>
    </citation>
    <scope>NUCLEOTIDE SEQUENCE [LARGE SCALE GENOMIC DNA]</scope>
    <source>
        <strain evidence="11 12">FD-325 SS-3</strain>
    </source>
</reference>
<dbReference type="InterPro" id="IPR002401">
    <property type="entry name" value="Cyt_P450_E_grp-I"/>
</dbReference>
<comment type="similarity">
    <text evidence="3 10">Belongs to the cytochrome P450 family.</text>
</comment>
<keyword evidence="4 9" id="KW-0349">Heme</keyword>
<keyword evidence="12" id="KW-1185">Reference proteome</keyword>
<gene>
    <name evidence="11" type="ORF">PLICRDRAFT_46528</name>
</gene>
<dbReference type="Proteomes" id="UP000053263">
    <property type="component" value="Unassembled WGS sequence"/>
</dbReference>
<evidence type="ECO:0000313" key="11">
    <source>
        <dbReference type="EMBL" id="KII84162.1"/>
    </source>
</evidence>
<evidence type="ECO:0000256" key="1">
    <source>
        <dbReference type="ARBA" id="ARBA00001971"/>
    </source>
</evidence>
<keyword evidence="8 10" id="KW-0503">Monooxygenase</keyword>
<comment type="cofactor">
    <cofactor evidence="1 9">
        <name>heme</name>
        <dbReference type="ChEBI" id="CHEBI:30413"/>
    </cofactor>
</comment>
<evidence type="ECO:0000256" key="2">
    <source>
        <dbReference type="ARBA" id="ARBA00005179"/>
    </source>
</evidence>
<dbReference type="PANTHER" id="PTHR46300:SF7">
    <property type="entry name" value="P450, PUTATIVE (EUROFUNG)-RELATED"/>
    <property type="match status" value="1"/>
</dbReference>
<evidence type="ECO:0000256" key="5">
    <source>
        <dbReference type="ARBA" id="ARBA00022723"/>
    </source>
</evidence>
<sequence>MPGLTAVDALAGVVGLGLLYVALKEKPRAPLPPGPKGLPVVGNVADMPSSEEWLTFSQWGEKWGGIVSVKLLGQPLIIVNSADVMSELDKKGALHSDRPRLVMAGELVGYAKTLVIMPYGAKFRNFRRYFSKLIGSNAAMKQFLPVEEGEAHKMLRRLLAKPDNLEPILRKTAGGLILMITYGITVREDEDPFVTLIEGANANFSTATAPGSFLVDVLPALKLVPEWVPGAGFKRKAREWYAAMMDMVERPYGYTKEQMSQGTAPVSFVSSLLDEEDKMTPEQIDDIKYTASSLYGAGADTTVSAMYAFFLAMTLFPEVQRKAQAEIDAVVGSDRLPSFADRENLPYTYAVLTEVLRWNSVAPTGVPHRAMEDDIIDGYLVPKGSIIIANLWQMLHDPQVYPEPFKFDPSRHIATPEKPAQRDPRHACFGFGRRICPGMHMAESSVWIVIATALAVFDISKAVVDGVEITPVHENTTGTISFPKPFKCTIKPRSEKAVALINESDEHRD</sequence>
<name>A0A0C9SQY6_PLICR</name>
<evidence type="ECO:0000256" key="9">
    <source>
        <dbReference type="PIRSR" id="PIRSR602401-1"/>
    </source>
</evidence>
<evidence type="ECO:0000256" key="7">
    <source>
        <dbReference type="ARBA" id="ARBA00023004"/>
    </source>
</evidence>
<evidence type="ECO:0000313" key="12">
    <source>
        <dbReference type="Proteomes" id="UP000053263"/>
    </source>
</evidence>
<dbReference type="InterPro" id="IPR050364">
    <property type="entry name" value="Cytochrome_P450_fung"/>
</dbReference>
<accession>A0A0C9SQY6</accession>
<evidence type="ECO:0000256" key="8">
    <source>
        <dbReference type="ARBA" id="ARBA00023033"/>
    </source>
</evidence>
<dbReference type="GO" id="GO:0016705">
    <property type="term" value="F:oxidoreductase activity, acting on paired donors, with incorporation or reduction of molecular oxygen"/>
    <property type="evidence" value="ECO:0007669"/>
    <property type="project" value="InterPro"/>
</dbReference>
<proteinExistence type="inferred from homology"/>
<evidence type="ECO:0000256" key="6">
    <source>
        <dbReference type="ARBA" id="ARBA00023002"/>
    </source>
</evidence>
<evidence type="ECO:0008006" key="13">
    <source>
        <dbReference type="Google" id="ProtNLM"/>
    </source>
</evidence>
<dbReference type="GO" id="GO:0005506">
    <property type="term" value="F:iron ion binding"/>
    <property type="evidence" value="ECO:0007669"/>
    <property type="project" value="InterPro"/>
</dbReference>
<evidence type="ECO:0000256" key="3">
    <source>
        <dbReference type="ARBA" id="ARBA00010617"/>
    </source>
</evidence>
<dbReference type="InterPro" id="IPR036396">
    <property type="entry name" value="Cyt_P450_sf"/>
</dbReference>
<dbReference type="GO" id="GO:0004497">
    <property type="term" value="F:monooxygenase activity"/>
    <property type="evidence" value="ECO:0007669"/>
    <property type="project" value="UniProtKB-KW"/>
</dbReference>
<protein>
    <recommendedName>
        <fullName evidence="13">Cytochrome P450</fullName>
    </recommendedName>
</protein>
<dbReference type="CDD" id="cd11065">
    <property type="entry name" value="CYP64-like"/>
    <property type="match status" value="1"/>
</dbReference>
<dbReference type="Pfam" id="PF00067">
    <property type="entry name" value="p450"/>
    <property type="match status" value="1"/>
</dbReference>
<dbReference type="Gene3D" id="1.10.630.10">
    <property type="entry name" value="Cytochrome P450"/>
    <property type="match status" value="1"/>
</dbReference>
<dbReference type="HOGENOM" id="CLU_001570_2_3_1"/>
<dbReference type="GO" id="GO:0020037">
    <property type="term" value="F:heme binding"/>
    <property type="evidence" value="ECO:0007669"/>
    <property type="project" value="InterPro"/>
</dbReference>
<dbReference type="PRINTS" id="PR00463">
    <property type="entry name" value="EP450I"/>
</dbReference>
<evidence type="ECO:0000256" key="4">
    <source>
        <dbReference type="ARBA" id="ARBA00022617"/>
    </source>
</evidence>
<dbReference type="InterPro" id="IPR017972">
    <property type="entry name" value="Cyt_P450_CS"/>
</dbReference>
<evidence type="ECO:0000256" key="10">
    <source>
        <dbReference type="RuleBase" id="RU000461"/>
    </source>
</evidence>
<dbReference type="PROSITE" id="PS00086">
    <property type="entry name" value="CYTOCHROME_P450"/>
    <property type="match status" value="1"/>
</dbReference>